<dbReference type="InterPro" id="IPR001789">
    <property type="entry name" value="Sig_transdc_resp-reg_receiver"/>
</dbReference>
<evidence type="ECO:0000313" key="12">
    <source>
        <dbReference type="EMBL" id="MBC5581228.1"/>
    </source>
</evidence>
<dbReference type="GO" id="GO:0005829">
    <property type="term" value="C:cytosol"/>
    <property type="evidence" value="ECO:0007669"/>
    <property type="project" value="TreeGrafter"/>
</dbReference>
<feature type="DNA-binding region" description="OmpR/PhoB-type" evidence="9">
    <location>
        <begin position="131"/>
        <end position="230"/>
    </location>
</feature>
<evidence type="ECO:0000256" key="4">
    <source>
        <dbReference type="ARBA" id="ARBA00023015"/>
    </source>
</evidence>
<gene>
    <name evidence="12" type="ORF">H8S23_06880</name>
</gene>
<proteinExistence type="predicted"/>
<keyword evidence="2 8" id="KW-0597">Phosphoprotein</keyword>
<dbReference type="PANTHER" id="PTHR48111">
    <property type="entry name" value="REGULATOR OF RPOS"/>
    <property type="match status" value="1"/>
</dbReference>
<dbReference type="Pfam" id="PF00486">
    <property type="entry name" value="Trans_reg_C"/>
    <property type="match status" value="1"/>
</dbReference>
<dbReference type="GO" id="GO:0006355">
    <property type="term" value="P:regulation of DNA-templated transcription"/>
    <property type="evidence" value="ECO:0007669"/>
    <property type="project" value="InterPro"/>
</dbReference>
<dbReference type="PROSITE" id="PS50110">
    <property type="entry name" value="RESPONSE_REGULATORY"/>
    <property type="match status" value="1"/>
</dbReference>
<dbReference type="InterPro" id="IPR011006">
    <property type="entry name" value="CheY-like_superfamily"/>
</dbReference>
<dbReference type="Pfam" id="PF00072">
    <property type="entry name" value="Response_reg"/>
    <property type="match status" value="1"/>
</dbReference>
<evidence type="ECO:0000259" key="10">
    <source>
        <dbReference type="PROSITE" id="PS50110"/>
    </source>
</evidence>
<evidence type="ECO:0000256" key="3">
    <source>
        <dbReference type="ARBA" id="ARBA00023012"/>
    </source>
</evidence>
<dbReference type="SUPFAM" id="SSF52172">
    <property type="entry name" value="CheY-like"/>
    <property type="match status" value="1"/>
</dbReference>
<sequence>MAQLIYVIEDDESIRVLLDAALTSEGYEVRGFADAAPALKEMGAHRPALVIFDIMLEGMDGITALKLMRQKPELMRTKALMLTAKDTEGDKVTGLDAGADDYMTKPFSVLELCARVRALLRRVGEEGPILQDHYAFEGMTVDVKAREVSVGGRPVELTYKEFELLKMLIGAADRALGREELLQKVWGYDFMGESRTLDMHVGTLRQKLGDDPVNPKYIKTVRGVGYRFIGRRDGK</sequence>
<keyword evidence="5 9" id="KW-0238">DNA-binding</keyword>
<evidence type="ECO:0000256" key="2">
    <source>
        <dbReference type="ARBA" id="ARBA00022553"/>
    </source>
</evidence>
<keyword evidence="4" id="KW-0805">Transcription regulation</keyword>
<keyword evidence="3" id="KW-0902">Two-component regulatory system</keyword>
<feature type="domain" description="Response regulatory" evidence="10">
    <location>
        <begin position="4"/>
        <end position="120"/>
    </location>
</feature>
<evidence type="ECO:0000313" key="13">
    <source>
        <dbReference type="Proteomes" id="UP000659630"/>
    </source>
</evidence>
<comment type="caution">
    <text evidence="12">The sequence shown here is derived from an EMBL/GenBank/DDBJ whole genome shotgun (WGS) entry which is preliminary data.</text>
</comment>
<evidence type="ECO:0000256" key="6">
    <source>
        <dbReference type="ARBA" id="ARBA00023163"/>
    </source>
</evidence>
<dbReference type="CDD" id="cd00383">
    <property type="entry name" value="trans_reg_C"/>
    <property type="match status" value="1"/>
</dbReference>
<reference evidence="12" key="1">
    <citation type="submission" date="2020-08" db="EMBL/GenBank/DDBJ databases">
        <title>Genome public.</title>
        <authorList>
            <person name="Liu C."/>
            <person name="Sun Q."/>
        </authorList>
    </citation>
    <scope>NUCLEOTIDE SEQUENCE</scope>
    <source>
        <strain evidence="12">BX8</strain>
    </source>
</reference>
<accession>A0A923L1G2</accession>
<dbReference type="InterPro" id="IPR001867">
    <property type="entry name" value="OmpR/PhoB-type_DNA-bd"/>
</dbReference>
<dbReference type="InterPro" id="IPR036388">
    <property type="entry name" value="WH-like_DNA-bd_sf"/>
</dbReference>
<dbReference type="Proteomes" id="UP000659630">
    <property type="component" value="Unassembled WGS sequence"/>
</dbReference>
<evidence type="ECO:0000256" key="9">
    <source>
        <dbReference type="PROSITE-ProRule" id="PRU01091"/>
    </source>
</evidence>
<dbReference type="EMBL" id="JACONZ010000002">
    <property type="protein sequence ID" value="MBC5581228.1"/>
    <property type="molecule type" value="Genomic_DNA"/>
</dbReference>
<dbReference type="Gene3D" id="1.10.10.10">
    <property type="entry name" value="Winged helix-like DNA-binding domain superfamily/Winged helix DNA-binding domain"/>
    <property type="match status" value="1"/>
</dbReference>
<evidence type="ECO:0000256" key="5">
    <source>
        <dbReference type="ARBA" id="ARBA00023125"/>
    </source>
</evidence>
<dbReference type="GO" id="GO:0000156">
    <property type="term" value="F:phosphorelay response regulator activity"/>
    <property type="evidence" value="ECO:0007669"/>
    <property type="project" value="TreeGrafter"/>
</dbReference>
<name>A0A923L1G2_9FIRM</name>
<protein>
    <recommendedName>
        <fullName evidence="1">Stage 0 sporulation protein A homolog</fullName>
    </recommendedName>
</protein>
<dbReference type="RefSeq" id="WP_186887591.1">
    <property type="nucleotide sequence ID" value="NZ_JACONZ010000002.1"/>
</dbReference>
<dbReference type="InterPro" id="IPR016032">
    <property type="entry name" value="Sig_transdc_resp-reg_C-effctor"/>
</dbReference>
<dbReference type="SMART" id="SM00448">
    <property type="entry name" value="REC"/>
    <property type="match status" value="1"/>
</dbReference>
<keyword evidence="13" id="KW-1185">Reference proteome</keyword>
<dbReference type="Gene3D" id="6.10.250.690">
    <property type="match status" value="1"/>
</dbReference>
<evidence type="ECO:0000256" key="8">
    <source>
        <dbReference type="PROSITE-ProRule" id="PRU00169"/>
    </source>
</evidence>
<evidence type="ECO:0000259" key="11">
    <source>
        <dbReference type="PROSITE" id="PS51755"/>
    </source>
</evidence>
<dbReference type="PROSITE" id="PS51755">
    <property type="entry name" value="OMPR_PHOB"/>
    <property type="match status" value="1"/>
</dbReference>
<evidence type="ECO:0000256" key="1">
    <source>
        <dbReference type="ARBA" id="ARBA00018672"/>
    </source>
</evidence>
<organism evidence="12 13">
    <name type="scientific">Anaerofilum hominis</name>
    <dbReference type="NCBI Taxonomy" id="2763016"/>
    <lineage>
        <taxon>Bacteria</taxon>
        <taxon>Bacillati</taxon>
        <taxon>Bacillota</taxon>
        <taxon>Clostridia</taxon>
        <taxon>Eubacteriales</taxon>
        <taxon>Oscillospiraceae</taxon>
        <taxon>Anaerofilum</taxon>
    </lineage>
</organism>
<dbReference type="FunFam" id="1.10.10.10:FF:000018">
    <property type="entry name" value="DNA-binding response regulator ResD"/>
    <property type="match status" value="1"/>
</dbReference>
<dbReference type="GO" id="GO:0032993">
    <property type="term" value="C:protein-DNA complex"/>
    <property type="evidence" value="ECO:0007669"/>
    <property type="project" value="TreeGrafter"/>
</dbReference>
<comment type="function">
    <text evidence="7">May play the central regulatory role in sporulation. It may be an element of the effector pathway responsible for the activation of sporulation genes in response to nutritional stress. Spo0A may act in concert with spo0H (a sigma factor) to control the expression of some genes that are critical to the sporulation process.</text>
</comment>
<dbReference type="InterPro" id="IPR039420">
    <property type="entry name" value="WalR-like"/>
</dbReference>
<dbReference type="Gene3D" id="3.40.50.2300">
    <property type="match status" value="1"/>
</dbReference>
<dbReference type="AlphaFoldDB" id="A0A923L1G2"/>
<dbReference type="SUPFAM" id="SSF46894">
    <property type="entry name" value="C-terminal effector domain of the bipartite response regulators"/>
    <property type="match status" value="1"/>
</dbReference>
<feature type="modified residue" description="4-aspartylphosphate" evidence="8">
    <location>
        <position position="53"/>
    </location>
</feature>
<evidence type="ECO:0000256" key="7">
    <source>
        <dbReference type="ARBA" id="ARBA00024867"/>
    </source>
</evidence>
<dbReference type="GO" id="GO:0000976">
    <property type="term" value="F:transcription cis-regulatory region binding"/>
    <property type="evidence" value="ECO:0007669"/>
    <property type="project" value="TreeGrafter"/>
</dbReference>
<dbReference type="PANTHER" id="PTHR48111:SF1">
    <property type="entry name" value="TWO-COMPONENT RESPONSE REGULATOR ORR33"/>
    <property type="match status" value="1"/>
</dbReference>
<dbReference type="SMART" id="SM00862">
    <property type="entry name" value="Trans_reg_C"/>
    <property type="match status" value="1"/>
</dbReference>
<keyword evidence="6" id="KW-0804">Transcription</keyword>
<feature type="domain" description="OmpR/PhoB-type" evidence="11">
    <location>
        <begin position="131"/>
        <end position="230"/>
    </location>
</feature>